<evidence type="ECO:0000256" key="3">
    <source>
        <dbReference type="ARBA" id="ARBA00048550"/>
    </source>
</evidence>
<dbReference type="Pfam" id="PF07831">
    <property type="entry name" value="PYNP_C"/>
    <property type="match status" value="1"/>
</dbReference>
<dbReference type="HAMAP" id="MF_00703">
    <property type="entry name" value="Thymid_phosp_2"/>
    <property type="match status" value="1"/>
</dbReference>
<dbReference type="SUPFAM" id="SSF47648">
    <property type="entry name" value="Nucleoside phosphorylase/phosphoribosyltransferase N-terminal domain"/>
    <property type="match status" value="1"/>
</dbReference>
<dbReference type="EMBL" id="JZWI01000037">
    <property type="protein sequence ID" value="KLN53203.1"/>
    <property type="molecule type" value="Genomic_DNA"/>
</dbReference>
<reference evidence="6 7" key="1">
    <citation type="submission" date="2015-03" db="EMBL/GenBank/DDBJ databases">
        <title>Genome sequence of Variovorax paradoxus TBEA6.</title>
        <authorList>
            <person name="Poehlein A."/>
            <person name="Schuldes J."/>
            <person name="Wuebbeler J.H."/>
            <person name="Hiessl S."/>
            <person name="Steinbuechel A."/>
            <person name="Daniel R."/>
        </authorList>
    </citation>
    <scope>NUCLEOTIDE SEQUENCE [LARGE SCALE GENOMIC DNA]</scope>
    <source>
        <strain evidence="6 7">TBEA6</strain>
    </source>
</reference>
<dbReference type="SUPFAM" id="SSF54680">
    <property type="entry name" value="Pyrimidine nucleoside phosphorylase C-terminal domain"/>
    <property type="match status" value="1"/>
</dbReference>
<dbReference type="InterPro" id="IPR000312">
    <property type="entry name" value="Glycosyl_Trfase_fam3"/>
</dbReference>
<dbReference type="PROSITE" id="PS00647">
    <property type="entry name" value="THYMID_PHOSPHORYLASE"/>
    <property type="match status" value="1"/>
</dbReference>
<evidence type="ECO:0000313" key="7">
    <source>
        <dbReference type="Proteomes" id="UP000035170"/>
    </source>
</evidence>
<proteinExistence type="inferred from homology"/>
<dbReference type="SMART" id="SM00941">
    <property type="entry name" value="PYNP_C"/>
    <property type="match status" value="1"/>
</dbReference>
<comment type="caution">
    <text evidence="6">The sequence shown here is derived from an EMBL/GenBank/DDBJ whole genome shotgun (WGS) entry which is preliminary data.</text>
</comment>
<dbReference type="PANTHER" id="PTHR10515:SF0">
    <property type="entry name" value="THYMIDINE PHOSPHORYLASE"/>
    <property type="match status" value="1"/>
</dbReference>
<keyword evidence="7" id="KW-1185">Reference proteome</keyword>
<feature type="domain" description="Pyrimidine nucleoside phosphorylase C-terminal" evidence="5">
    <location>
        <begin position="429"/>
        <end position="496"/>
    </location>
</feature>
<dbReference type="InterPro" id="IPR000053">
    <property type="entry name" value="Thymidine/pyrmidine_PPase"/>
</dbReference>
<evidence type="ECO:0000256" key="1">
    <source>
        <dbReference type="ARBA" id="ARBA00022676"/>
    </source>
</evidence>
<gene>
    <name evidence="6" type="primary">pdp</name>
    <name evidence="6" type="ORF">VPARA_56840</name>
</gene>
<dbReference type="Gene3D" id="3.90.1170.30">
    <property type="entry name" value="Pyrimidine nucleoside phosphorylase-like, C-terminal domain"/>
    <property type="match status" value="1"/>
</dbReference>
<dbReference type="InterPro" id="IPR035902">
    <property type="entry name" value="Nuc_phospho_transferase"/>
</dbReference>
<dbReference type="GO" id="GO:0005829">
    <property type="term" value="C:cytosol"/>
    <property type="evidence" value="ECO:0007669"/>
    <property type="project" value="TreeGrafter"/>
</dbReference>
<dbReference type="Gene3D" id="1.20.970.50">
    <property type="match status" value="1"/>
</dbReference>
<protein>
    <recommendedName>
        <fullName evidence="4">Putative thymidine phosphorylase</fullName>
        <ecNumber evidence="4">2.4.2.4</ecNumber>
    </recommendedName>
    <alternativeName>
        <fullName evidence="4">TdRPase</fullName>
    </alternativeName>
</protein>
<dbReference type="GO" id="GO:0006213">
    <property type="term" value="P:pyrimidine nucleoside metabolic process"/>
    <property type="evidence" value="ECO:0007669"/>
    <property type="project" value="InterPro"/>
</dbReference>
<dbReference type="RefSeq" id="WP_047786938.1">
    <property type="nucleotide sequence ID" value="NZ_JZWI01000037.1"/>
</dbReference>
<dbReference type="EC" id="2.4.2.4" evidence="4"/>
<dbReference type="InterPro" id="IPR028579">
    <property type="entry name" value="Thym_Pase_Put"/>
</dbReference>
<organism evidence="6 7">
    <name type="scientific">Variovorax paradoxus</name>
    <dbReference type="NCBI Taxonomy" id="34073"/>
    <lineage>
        <taxon>Bacteria</taxon>
        <taxon>Pseudomonadati</taxon>
        <taxon>Pseudomonadota</taxon>
        <taxon>Betaproteobacteria</taxon>
        <taxon>Burkholderiales</taxon>
        <taxon>Comamonadaceae</taxon>
        <taxon>Variovorax</taxon>
    </lineage>
</organism>
<dbReference type="InterPro" id="IPR013102">
    <property type="entry name" value="PYNP_C"/>
</dbReference>
<dbReference type="Pfam" id="PF00591">
    <property type="entry name" value="Glycos_transf_3"/>
    <property type="match status" value="1"/>
</dbReference>
<dbReference type="Proteomes" id="UP000035170">
    <property type="component" value="Unassembled WGS sequence"/>
</dbReference>
<dbReference type="InterPro" id="IPR013466">
    <property type="entry name" value="Thymidine/AMP_Pase"/>
</dbReference>
<dbReference type="GO" id="GO:0006206">
    <property type="term" value="P:pyrimidine nucleobase metabolic process"/>
    <property type="evidence" value="ECO:0007669"/>
    <property type="project" value="InterPro"/>
</dbReference>
<dbReference type="NCBIfam" id="NF003338">
    <property type="entry name" value="PRK04350.1"/>
    <property type="match status" value="1"/>
</dbReference>
<comment type="similarity">
    <text evidence="4">Belongs to the thymidine/pyrimidine-nucleoside phosphorylase family. Type 2 subfamily.</text>
</comment>
<dbReference type="Pfam" id="PF02885">
    <property type="entry name" value="Glycos_trans_3N"/>
    <property type="match status" value="1"/>
</dbReference>
<dbReference type="InterPro" id="IPR017872">
    <property type="entry name" value="Pyrmidine_PPase_CS"/>
</dbReference>
<evidence type="ECO:0000259" key="5">
    <source>
        <dbReference type="SMART" id="SM00941"/>
    </source>
</evidence>
<dbReference type="SUPFAM" id="SSF52418">
    <property type="entry name" value="Nucleoside phosphorylase/phosphoribosyltransferase catalytic domain"/>
    <property type="match status" value="1"/>
</dbReference>
<dbReference type="PATRIC" id="fig|34073.19.peg.5831"/>
<keyword evidence="1 4" id="KW-0328">Glycosyltransferase</keyword>
<accession>A0A0H2LSD2</accession>
<evidence type="ECO:0000256" key="2">
    <source>
        <dbReference type="ARBA" id="ARBA00022679"/>
    </source>
</evidence>
<dbReference type="AlphaFoldDB" id="A0A0H2LSD2"/>
<dbReference type="InterPro" id="IPR036566">
    <property type="entry name" value="PYNP-like_C_sf"/>
</dbReference>
<comment type="catalytic activity">
    <reaction evidence="3 4">
        <text>thymidine + phosphate = 2-deoxy-alpha-D-ribose 1-phosphate + thymine</text>
        <dbReference type="Rhea" id="RHEA:16037"/>
        <dbReference type="ChEBI" id="CHEBI:17748"/>
        <dbReference type="ChEBI" id="CHEBI:17821"/>
        <dbReference type="ChEBI" id="CHEBI:43474"/>
        <dbReference type="ChEBI" id="CHEBI:57259"/>
        <dbReference type="EC" id="2.4.2.4"/>
    </reaction>
</comment>
<keyword evidence="2 4" id="KW-0808">Transferase</keyword>
<dbReference type="PANTHER" id="PTHR10515">
    <property type="entry name" value="THYMIDINE PHOSPHORYLASE"/>
    <property type="match status" value="1"/>
</dbReference>
<evidence type="ECO:0000313" key="6">
    <source>
        <dbReference type="EMBL" id="KLN53203.1"/>
    </source>
</evidence>
<dbReference type="GO" id="GO:0009032">
    <property type="term" value="F:thymidine phosphorylase activity"/>
    <property type="evidence" value="ECO:0007669"/>
    <property type="project" value="UniProtKB-UniRule"/>
</dbReference>
<sequence>MSSPNRLLARRAGIDTYQQPVVYMRSDCDVCRAEGFQSQAQVELIANGRHLFAILHQVSGDWLRNDEIALSEAAWTLMGAVEGEELVVRHPPVLDSLAHLRNKVHGGRLDYAALRALMEDVSRGRLPDIHLASFVTVCAGRGLDLDETVALTRAMVDVGERIDWGTSPVMDKHCIGGLPGNRTTLLVVPIIAACGLVMPKTSSRAITSAAGTADVMETLAPVDLDLAAMRRVVEREGGCIAWGSAMRVSPADDMLIRVERPLGIDSEGLMVASILSKKAAMGSQRVLIDIPVGALAKVRSDEAASQLSRSLVSVGAALGLHVRTVFTDGNQPVGRGVGPALEAMDVMAVLERTADAPSDLRERALLLAGLLLELAGKAAPGTGNALARAVLDDGRALARFIAICEAQGGLRVPPKAAHTHCVTAPAAGVVSGIDTRLVARMAKLAGAPRDPAAGASMHVRVQDRVDRGQPLFTLHAESLGELQYALSFVRSQLPVVRVEAAP</sequence>
<name>A0A0H2LSD2_VARPD</name>
<dbReference type="GO" id="GO:0004645">
    <property type="term" value="F:1,4-alpha-oligoglucan phosphorylase activity"/>
    <property type="evidence" value="ECO:0007669"/>
    <property type="project" value="InterPro"/>
</dbReference>
<evidence type="ECO:0000256" key="4">
    <source>
        <dbReference type="HAMAP-Rule" id="MF_00703"/>
    </source>
</evidence>
<dbReference type="Gene3D" id="3.40.1030.10">
    <property type="entry name" value="Nucleoside phosphorylase/phosphoribosyltransferase catalytic domain"/>
    <property type="match status" value="1"/>
</dbReference>
<dbReference type="NCBIfam" id="TIGR02645">
    <property type="entry name" value="ARCH_P_rylase"/>
    <property type="match status" value="1"/>
</dbReference>
<dbReference type="InterPro" id="IPR036320">
    <property type="entry name" value="Glycosyl_Trfase_fam3_N_dom_sf"/>
</dbReference>
<dbReference type="InterPro" id="IPR017459">
    <property type="entry name" value="Glycosyl_Trfase_fam3_N_dom"/>
</dbReference>